<dbReference type="Proteomes" id="UP001183604">
    <property type="component" value="Unassembled WGS sequence"/>
</dbReference>
<name>A0A9X3SY39_9ACTN</name>
<dbReference type="AlphaFoldDB" id="A0A9X3SY39"/>
<organism evidence="1 3">
    <name type="scientific">Glycomyces lechevalierae</name>
    <dbReference type="NCBI Taxonomy" id="256034"/>
    <lineage>
        <taxon>Bacteria</taxon>
        <taxon>Bacillati</taxon>
        <taxon>Actinomycetota</taxon>
        <taxon>Actinomycetes</taxon>
        <taxon>Glycomycetales</taxon>
        <taxon>Glycomycetaceae</taxon>
        <taxon>Glycomyces</taxon>
    </lineage>
</organism>
<evidence type="ECO:0000313" key="1">
    <source>
        <dbReference type="EMBL" id="MDA1387617.1"/>
    </source>
</evidence>
<dbReference type="EMBL" id="JAPZVQ010000017">
    <property type="protein sequence ID" value="MDA1387617.1"/>
    <property type="molecule type" value="Genomic_DNA"/>
</dbReference>
<accession>A0A9X3SY39</accession>
<gene>
    <name evidence="2" type="ORF">J2S69_000336</name>
    <name evidence="1" type="ORF">O2L01_21665</name>
</gene>
<evidence type="ECO:0000313" key="4">
    <source>
        <dbReference type="Proteomes" id="UP001183604"/>
    </source>
</evidence>
<sequence>MTEYLVTDDPALLESLHAQDAAGLDSRALGEYAVAELHLEPPRRLADGSIPLIVMQWLDDDFDSPGTPVWVLEMGEADPSEYDAEGGEWPTYPG</sequence>
<dbReference type="RefSeq" id="WP_270124122.1">
    <property type="nucleotide sequence ID" value="NZ_BAAAOM010000002.1"/>
</dbReference>
<protein>
    <submittedName>
        <fullName evidence="1">Uncharacterized protein</fullName>
    </submittedName>
</protein>
<keyword evidence="4" id="KW-1185">Reference proteome</keyword>
<dbReference type="EMBL" id="JAVDYD010000001">
    <property type="protein sequence ID" value="MDR7336617.1"/>
    <property type="molecule type" value="Genomic_DNA"/>
</dbReference>
<comment type="caution">
    <text evidence="1">The sequence shown here is derived from an EMBL/GenBank/DDBJ whole genome shotgun (WGS) entry which is preliminary data.</text>
</comment>
<evidence type="ECO:0000313" key="2">
    <source>
        <dbReference type="EMBL" id="MDR7336617.1"/>
    </source>
</evidence>
<evidence type="ECO:0000313" key="3">
    <source>
        <dbReference type="Proteomes" id="UP001145799"/>
    </source>
</evidence>
<proteinExistence type="predicted"/>
<reference evidence="2 4" key="2">
    <citation type="submission" date="2023-07" db="EMBL/GenBank/DDBJ databases">
        <title>Sequencing the genomes of 1000 actinobacteria strains.</title>
        <authorList>
            <person name="Klenk H.-P."/>
        </authorList>
    </citation>
    <scope>NUCLEOTIDE SEQUENCE [LARGE SCALE GENOMIC DNA]</scope>
    <source>
        <strain evidence="2 4">DSM 44724</strain>
    </source>
</reference>
<reference evidence="1" key="1">
    <citation type="submission" date="2022-12" db="EMBL/GenBank/DDBJ databases">
        <title>Gycomyces niveus sp.nov., a novel actinomycete isolated from soil in Shouguang.</title>
        <authorList>
            <person name="Yang X."/>
        </authorList>
    </citation>
    <scope>NUCLEOTIDE SEQUENCE</scope>
    <source>
        <strain evidence="1">DSM 44724</strain>
    </source>
</reference>
<dbReference type="Proteomes" id="UP001145799">
    <property type="component" value="Unassembled WGS sequence"/>
</dbReference>